<feature type="compositionally biased region" description="Polar residues" evidence="5">
    <location>
        <begin position="127"/>
        <end position="145"/>
    </location>
</feature>
<dbReference type="GO" id="GO:1900186">
    <property type="term" value="P:negative regulation of clathrin-dependent endocytosis"/>
    <property type="evidence" value="ECO:0007669"/>
    <property type="project" value="TreeGrafter"/>
</dbReference>
<dbReference type="InterPro" id="IPR008015">
    <property type="entry name" value="PDED_dom"/>
</dbReference>
<dbReference type="GO" id="GO:0000922">
    <property type="term" value="C:spindle pole"/>
    <property type="evidence" value="ECO:0007669"/>
    <property type="project" value="TreeGrafter"/>
</dbReference>
<evidence type="ECO:0000259" key="6">
    <source>
        <dbReference type="Pfam" id="PF05351"/>
    </source>
</evidence>
<sequence length="145" mass="16475">MDSGTVLLDIKKTCPTGLFSISLPGTQRDRSHVRSGGLVEMLELTVGSRALNRFRLIERRKYHFYIDFEIGFCIPNSRNTCEHIYCLPDLDTILVEEMISNPFETRSDSFYFVKNKLTMHHKAEHSFTPTPDASTPGWNSSSAGQ</sequence>
<dbReference type="PANTHER" id="PTHR12951:SF6">
    <property type="entry name" value="PROTEIN UNC-119 HOMOLOG B"/>
    <property type="match status" value="1"/>
</dbReference>
<evidence type="ECO:0000256" key="2">
    <source>
        <dbReference type="ARBA" id="ARBA00022448"/>
    </source>
</evidence>
<dbReference type="GO" id="GO:0007399">
    <property type="term" value="P:nervous system development"/>
    <property type="evidence" value="ECO:0007669"/>
    <property type="project" value="TreeGrafter"/>
</dbReference>
<keyword evidence="8" id="KW-1185">Reference proteome</keyword>
<dbReference type="GeneTree" id="ENSGT00390000014595"/>
<evidence type="ECO:0000256" key="1">
    <source>
        <dbReference type="ARBA" id="ARBA00008102"/>
    </source>
</evidence>
<accession>A0A8C6NRN7</accession>
<evidence type="ECO:0000256" key="5">
    <source>
        <dbReference type="SAM" id="MobiDB-lite"/>
    </source>
</evidence>
<dbReference type="GO" id="GO:0051233">
    <property type="term" value="C:spindle midzone"/>
    <property type="evidence" value="ECO:0007669"/>
    <property type="project" value="TreeGrafter"/>
</dbReference>
<dbReference type="GO" id="GO:0048841">
    <property type="term" value="P:regulation of axon extension involved in axon guidance"/>
    <property type="evidence" value="ECO:0007669"/>
    <property type="project" value="Ensembl"/>
</dbReference>
<proteinExistence type="inferred from homology"/>
<dbReference type="GO" id="GO:0042953">
    <property type="term" value="P:lipoprotein transport"/>
    <property type="evidence" value="ECO:0007669"/>
    <property type="project" value="TreeGrafter"/>
</dbReference>
<evidence type="ECO:0000256" key="3">
    <source>
        <dbReference type="ARBA" id="ARBA00022927"/>
    </source>
</evidence>
<dbReference type="GO" id="GO:0008289">
    <property type="term" value="F:lipid binding"/>
    <property type="evidence" value="ECO:0007669"/>
    <property type="project" value="UniProtKB-KW"/>
</dbReference>
<dbReference type="InterPro" id="IPR014756">
    <property type="entry name" value="Ig_E-set"/>
</dbReference>
<dbReference type="GO" id="GO:0071632">
    <property type="term" value="P:optomotor response"/>
    <property type="evidence" value="ECO:0007669"/>
    <property type="project" value="Ensembl"/>
</dbReference>
<dbReference type="GO" id="GO:0005813">
    <property type="term" value="C:centrosome"/>
    <property type="evidence" value="ECO:0007669"/>
    <property type="project" value="TreeGrafter"/>
</dbReference>
<reference evidence="7" key="1">
    <citation type="submission" date="2025-08" db="UniProtKB">
        <authorList>
            <consortium name="Ensembl"/>
        </authorList>
    </citation>
    <scope>IDENTIFICATION</scope>
</reference>
<dbReference type="Proteomes" id="UP000694548">
    <property type="component" value="Unassembled WGS sequence"/>
</dbReference>
<comment type="similarity">
    <text evidence="1">Belongs to the PDE6D/unc-119 family.</text>
</comment>
<dbReference type="GO" id="GO:2001287">
    <property type="term" value="P:negative regulation of caveolin-mediated endocytosis"/>
    <property type="evidence" value="ECO:0007669"/>
    <property type="project" value="TreeGrafter"/>
</dbReference>
<dbReference type="GO" id="GO:0045171">
    <property type="term" value="C:intercellular bridge"/>
    <property type="evidence" value="ECO:0007669"/>
    <property type="project" value="TreeGrafter"/>
</dbReference>
<dbReference type="GO" id="GO:0007601">
    <property type="term" value="P:visual perception"/>
    <property type="evidence" value="ECO:0007669"/>
    <property type="project" value="TreeGrafter"/>
</dbReference>
<name>A0A8C6NRN7_NOTFU</name>
<evidence type="ECO:0000313" key="8">
    <source>
        <dbReference type="Proteomes" id="UP000694548"/>
    </source>
</evidence>
<dbReference type="InterPro" id="IPR051519">
    <property type="entry name" value="PDE6D_unc-119_myristoyl-bd"/>
</dbReference>
<dbReference type="GO" id="GO:0000281">
    <property type="term" value="P:mitotic cytokinesis"/>
    <property type="evidence" value="ECO:0007669"/>
    <property type="project" value="TreeGrafter"/>
</dbReference>
<dbReference type="Pfam" id="PF05351">
    <property type="entry name" value="GMP_PDE_delta"/>
    <property type="match status" value="1"/>
</dbReference>
<dbReference type="Gene3D" id="2.70.50.40">
    <property type="entry name" value="GMP phosphodiesterase, delta subunit"/>
    <property type="match status" value="1"/>
</dbReference>
<reference evidence="7" key="2">
    <citation type="submission" date="2025-09" db="UniProtKB">
        <authorList>
            <consortium name="Ensembl"/>
        </authorList>
    </citation>
    <scope>IDENTIFICATION</scope>
</reference>
<keyword evidence="2" id="KW-0813">Transport</keyword>
<protein>
    <submittedName>
        <fullName evidence="7">Unc-119 lipid binding chaperone c</fullName>
    </submittedName>
</protein>
<feature type="domain" description="GMP phosphodiesterase delta subunit" evidence="6">
    <location>
        <begin position="40"/>
        <end position="126"/>
    </location>
</feature>
<dbReference type="InterPro" id="IPR037036">
    <property type="entry name" value="PDED_dom_sf"/>
</dbReference>
<keyword evidence="4" id="KW-0446">Lipid-binding</keyword>
<keyword evidence="3" id="KW-0653">Protein transport</keyword>
<dbReference type="SUPFAM" id="SSF81296">
    <property type="entry name" value="E set domains"/>
    <property type="match status" value="1"/>
</dbReference>
<dbReference type="Ensembl" id="ENSNFUT00015021409.1">
    <property type="protein sequence ID" value="ENSNFUP00015020447.1"/>
    <property type="gene ID" value="ENSNFUG00015009917.1"/>
</dbReference>
<evidence type="ECO:0000313" key="7">
    <source>
        <dbReference type="Ensembl" id="ENSNFUP00015020447.1"/>
    </source>
</evidence>
<feature type="region of interest" description="Disordered" evidence="5">
    <location>
        <begin position="125"/>
        <end position="145"/>
    </location>
</feature>
<dbReference type="AlphaFoldDB" id="A0A8C6NRN7"/>
<organism evidence="7 8">
    <name type="scientific">Nothobranchius furzeri</name>
    <name type="common">Turquoise killifish</name>
    <dbReference type="NCBI Taxonomy" id="105023"/>
    <lineage>
        <taxon>Eukaryota</taxon>
        <taxon>Metazoa</taxon>
        <taxon>Chordata</taxon>
        <taxon>Craniata</taxon>
        <taxon>Vertebrata</taxon>
        <taxon>Euteleostomi</taxon>
        <taxon>Actinopterygii</taxon>
        <taxon>Neopterygii</taxon>
        <taxon>Teleostei</taxon>
        <taxon>Neoteleostei</taxon>
        <taxon>Acanthomorphata</taxon>
        <taxon>Ovalentaria</taxon>
        <taxon>Atherinomorphae</taxon>
        <taxon>Cyprinodontiformes</taxon>
        <taxon>Nothobranchiidae</taxon>
        <taxon>Nothobranchius</taxon>
    </lineage>
</organism>
<evidence type="ECO:0000256" key="4">
    <source>
        <dbReference type="ARBA" id="ARBA00023121"/>
    </source>
</evidence>
<dbReference type="PANTHER" id="PTHR12951">
    <property type="entry name" value="RETINAL PROTEIN 4"/>
    <property type="match status" value="1"/>
</dbReference>